<evidence type="ECO:0000256" key="2">
    <source>
        <dbReference type="ARBA" id="ARBA00004141"/>
    </source>
</evidence>
<sequence length="323" mass="35986">MNTVGTPLLWGGFAVVVAIMLAIDLLLQGRRGSHSMTMKQAAGWSILWVTLSLLFNAAFWWYLVQTQGRAVADPQALAFLTGYLIEKALAVDNVFVWLMLFSYFAVPPALQRRVLVYGVLGAIVLRTIMIFAGSWLISQFDWLLYVFGAFLLFTGVKMALAKEDDSGIGDKPLVRWIRSHLRMTDKIESERFFTRKNGVLFATPLLLVLILVELSDVIFAVDSIPAIFAVTTDPFIVLTSNLFAILGLRAMYFLLAGVAERLSMLKYGLSVILVFIGVKMLIVDFYHIPVAISLGVVGGILAVTLLINAWVNRQHDKQRKLPE</sequence>
<comment type="subcellular location">
    <subcellularLocation>
        <location evidence="2">Membrane</location>
        <topology evidence="2">Multi-pass membrane protein</topology>
    </subcellularLocation>
</comment>
<dbReference type="RefSeq" id="WP_065808444.1">
    <property type="nucleotide sequence ID" value="NZ_FLVN01000003.1"/>
</dbReference>
<reference evidence="9" key="1">
    <citation type="submission" date="2019-01" db="EMBL/GenBank/DDBJ databases">
        <authorList>
            <person name="Lista F."/>
            <person name="Anselmo A."/>
        </authorList>
    </citation>
    <scope>NUCLEOTIDE SEQUENCE</scope>
    <source>
        <strain evidence="9">11S</strain>
    </source>
</reference>
<feature type="transmembrane region" description="Helical" evidence="8">
    <location>
        <begin position="292"/>
        <end position="311"/>
    </location>
</feature>
<dbReference type="EMBL" id="SDCL01000004">
    <property type="protein sequence ID" value="TCX37501.1"/>
    <property type="molecule type" value="Genomic_DNA"/>
</dbReference>
<protein>
    <recommendedName>
        <fullName evidence="4">Putative membrane-bound redox modulator Alx</fullName>
    </recommendedName>
</protein>
<comment type="similarity">
    <text evidence="3">Belongs to the TerC family.</text>
</comment>
<dbReference type="GO" id="GO:0016020">
    <property type="term" value="C:membrane"/>
    <property type="evidence" value="ECO:0007669"/>
    <property type="project" value="UniProtKB-SubCell"/>
</dbReference>
<comment type="caution">
    <text evidence="9">The sequence shown here is derived from an EMBL/GenBank/DDBJ whole genome shotgun (WGS) entry which is preliminary data.</text>
</comment>
<keyword evidence="7 8" id="KW-0472">Membrane</keyword>
<name>A0A483IUP0_KLEPN</name>
<gene>
    <name evidence="9" type="ORF">ETE67_06625</name>
</gene>
<feature type="transmembrane region" description="Helical" evidence="8">
    <location>
        <begin position="235"/>
        <end position="255"/>
    </location>
</feature>
<evidence type="ECO:0000313" key="9">
    <source>
        <dbReference type="EMBL" id="TCX37501.1"/>
    </source>
</evidence>
<dbReference type="PANTHER" id="PTHR30238">
    <property type="entry name" value="MEMBRANE BOUND PREDICTED REDOX MODULATOR"/>
    <property type="match status" value="1"/>
</dbReference>
<dbReference type="PANTHER" id="PTHR30238:SF0">
    <property type="entry name" value="THYLAKOID MEMBRANE PROTEIN TERC, CHLOROPLASTIC"/>
    <property type="match status" value="1"/>
</dbReference>
<dbReference type="InterPro" id="IPR022369">
    <property type="entry name" value="Integral_membrane_TerC_rswitch"/>
</dbReference>
<feature type="transmembrane region" description="Helical" evidence="8">
    <location>
        <begin position="6"/>
        <end position="29"/>
    </location>
</feature>
<feature type="transmembrane region" description="Helical" evidence="8">
    <location>
        <begin position="114"/>
        <end position="136"/>
    </location>
</feature>
<feature type="transmembrane region" description="Helical" evidence="8">
    <location>
        <begin position="83"/>
        <end position="105"/>
    </location>
</feature>
<evidence type="ECO:0000256" key="6">
    <source>
        <dbReference type="ARBA" id="ARBA00022989"/>
    </source>
</evidence>
<keyword evidence="6 8" id="KW-1133">Transmembrane helix</keyword>
<evidence type="ECO:0000256" key="7">
    <source>
        <dbReference type="ARBA" id="ARBA00023136"/>
    </source>
</evidence>
<dbReference type="InterPro" id="IPR005496">
    <property type="entry name" value="Integral_membrane_TerC"/>
</dbReference>
<evidence type="ECO:0000256" key="8">
    <source>
        <dbReference type="SAM" id="Phobius"/>
    </source>
</evidence>
<feature type="transmembrane region" description="Helical" evidence="8">
    <location>
        <begin position="41"/>
        <end position="63"/>
    </location>
</feature>
<dbReference type="Pfam" id="PF03741">
    <property type="entry name" value="TerC"/>
    <property type="match status" value="1"/>
</dbReference>
<feature type="transmembrane region" description="Helical" evidence="8">
    <location>
        <begin position="267"/>
        <end position="286"/>
    </location>
</feature>
<evidence type="ECO:0000256" key="1">
    <source>
        <dbReference type="ARBA" id="ARBA00002165"/>
    </source>
</evidence>
<evidence type="ECO:0000256" key="5">
    <source>
        <dbReference type="ARBA" id="ARBA00022692"/>
    </source>
</evidence>
<evidence type="ECO:0000256" key="3">
    <source>
        <dbReference type="ARBA" id="ARBA00007511"/>
    </source>
</evidence>
<keyword evidence="5 8" id="KW-0812">Transmembrane</keyword>
<comment type="function">
    <text evidence="1">Has been proposed to be a redox modulator.</text>
</comment>
<evidence type="ECO:0000256" key="4">
    <source>
        <dbReference type="ARBA" id="ARBA00019796"/>
    </source>
</evidence>
<dbReference type="NCBIfam" id="TIGR03718">
    <property type="entry name" value="R_switched_Alx"/>
    <property type="match status" value="1"/>
</dbReference>
<feature type="transmembrane region" description="Helical" evidence="8">
    <location>
        <begin position="142"/>
        <end position="161"/>
    </location>
</feature>
<dbReference type="AlphaFoldDB" id="A0A483IUP0"/>
<organism evidence="9">
    <name type="scientific">Klebsiella pneumoniae</name>
    <dbReference type="NCBI Taxonomy" id="573"/>
    <lineage>
        <taxon>Bacteria</taxon>
        <taxon>Pseudomonadati</taxon>
        <taxon>Pseudomonadota</taxon>
        <taxon>Gammaproteobacteria</taxon>
        <taxon>Enterobacterales</taxon>
        <taxon>Enterobacteriaceae</taxon>
        <taxon>Klebsiella/Raoultella group</taxon>
        <taxon>Klebsiella</taxon>
        <taxon>Klebsiella pneumoniae complex</taxon>
    </lineage>
</organism>
<accession>A0A483IUP0</accession>
<proteinExistence type="inferred from homology"/>
<feature type="transmembrane region" description="Helical" evidence="8">
    <location>
        <begin position="199"/>
        <end position="229"/>
    </location>
</feature>